<name>A0A8S5U4F0_9CAUD</name>
<dbReference type="EMBL" id="BK016006">
    <property type="protein sequence ID" value="DAF89301.1"/>
    <property type="molecule type" value="Genomic_DNA"/>
</dbReference>
<protein>
    <submittedName>
        <fullName evidence="1">Uncharacterized protein</fullName>
    </submittedName>
</protein>
<proteinExistence type="predicted"/>
<accession>A0A8S5U4F0</accession>
<reference evidence="1" key="1">
    <citation type="journal article" date="2021" name="Proc. Natl. Acad. Sci. U.S.A.">
        <title>A Catalog of Tens of Thousands of Viruses from Human Metagenomes Reveals Hidden Associations with Chronic Diseases.</title>
        <authorList>
            <person name="Tisza M.J."/>
            <person name="Buck C.B."/>
        </authorList>
    </citation>
    <scope>NUCLEOTIDE SEQUENCE</scope>
    <source>
        <strain evidence="1">CtZDN4</strain>
    </source>
</reference>
<evidence type="ECO:0000313" key="1">
    <source>
        <dbReference type="EMBL" id="DAF89301.1"/>
    </source>
</evidence>
<organism evidence="1">
    <name type="scientific">Podoviridae sp. ctZDN4</name>
    <dbReference type="NCBI Taxonomy" id="2825258"/>
    <lineage>
        <taxon>Viruses</taxon>
        <taxon>Duplodnaviria</taxon>
        <taxon>Heunggongvirae</taxon>
        <taxon>Uroviricota</taxon>
        <taxon>Caudoviricetes</taxon>
    </lineage>
</organism>
<sequence>MADHNEGIEHGYHAHLGKVSKRINSTKRIPLKDLPDEFPFYMKRACSMEAPVFYVRYNSLNISPQWNYCYIEETHAYYWIEDITALNANNWQFSCAIDPLATFADSIKKTKAYILYGFNSDASGAQYRLQDTRQNVANAPLIYTATGDITDGNIDTSNGVYILSAVGKSGLNTYALDAATMRSLLTVLSTTWLASTAAMVRWEVALPQFMNNLLFGSSAVDCIRSCFWLPINYSRYGAGRQSSITLGQFETGLTGRLVAPSSSRKVSTSIPIPWPVSDWKRMNCQVQMYVPFVGTVVIPTQQCNNQLSVDVDWTVSFMDGSVTTHVKCGDYTVYAGSTSIASPYAVGTSNFDFFQQAAGALTTTSGLLEYGTGLSNVLTAYTPKKADKGLQGMIGGMQGILGGIKQTMTPINCVAGTMAGNSQCLLPLDAKVTVLYYQPIDDEGYQGLYGYPVMRVTTPANGYCQTRGFSVEAPMATAAETSYINAAMDSGVFIE</sequence>